<evidence type="ECO:0000259" key="10">
    <source>
        <dbReference type="Pfam" id="PF02602"/>
    </source>
</evidence>
<feature type="domain" description="Tetrapyrrole biosynthesis uroporphyrinogen III synthase" evidence="10">
    <location>
        <begin position="16"/>
        <end position="215"/>
    </location>
</feature>
<dbReference type="GO" id="GO:0006780">
    <property type="term" value="P:uroporphyrinogen III biosynthetic process"/>
    <property type="evidence" value="ECO:0007669"/>
    <property type="project" value="UniProtKB-UniRule"/>
</dbReference>
<evidence type="ECO:0000256" key="4">
    <source>
        <dbReference type="ARBA" id="ARBA00023239"/>
    </source>
</evidence>
<dbReference type="UniPathway" id="UPA00251">
    <property type="reaction ID" value="UER00320"/>
</dbReference>
<evidence type="ECO:0000313" key="11">
    <source>
        <dbReference type="EMBL" id="ARQ07338.1"/>
    </source>
</evidence>
<dbReference type="AlphaFoldDB" id="A0A1W7ACJ5"/>
<protein>
    <recommendedName>
        <fullName evidence="7 9">Uroporphyrinogen-III synthase</fullName>
        <ecNumber evidence="3 9">4.2.1.75</ecNumber>
    </recommendedName>
</protein>
<organism evidence="11 12">
    <name type="scientific">Macrococcoides canis</name>
    <dbReference type="NCBI Taxonomy" id="1855823"/>
    <lineage>
        <taxon>Bacteria</taxon>
        <taxon>Bacillati</taxon>
        <taxon>Bacillota</taxon>
        <taxon>Bacilli</taxon>
        <taxon>Bacillales</taxon>
        <taxon>Staphylococcaceae</taxon>
        <taxon>Macrococcoides</taxon>
    </lineage>
</organism>
<evidence type="ECO:0000256" key="9">
    <source>
        <dbReference type="RuleBase" id="RU366031"/>
    </source>
</evidence>
<evidence type="ECO:0000256" key="2">
    <source>
        <dbReference type="ARBA" id="ARBA00008133"/>
    </source>
</evidence>
<dbReference type="PANTHER" id="PTHR38042:SF1">
    <property type="entry name" value="UROPORPHYRINOGEN-III SYNTHASE, CHLOROPLASTIC"/>
    <property type="match status" value="1"/>
</dbReference>
<evidence type="ECO:0000256" key="7">
    <source>
        <dbReference type="ARBA" id="ARBA00040167"/>
    </source>
</evidence>
<dbReference type="RefSeq" id="WP_086042899.1">
    <property type="nucleotide sequence ID" value="NZ_CBCRZA010000004.1"/>
</dbReference>
<dbReference type="CDD" id="cd06578">
    <property type="entry name" value="HemD"/>
    <property type="match status" value="1"/>
</dbReference>
<dbReference type="STRING" id="1855823.MCCS_17020"/>
<evidence type="ECO:0000313" key="12">
    <source>
        <dbReference type="Proteomes" id="UP000194154"/>
    </source>
</evidence>
<comment type="catalytic activity">
    <reaction evidence="8 9">
        <text>hydroxymethylbilane = uroporphyrinogen III + H2O</text>
        <dbReference type="Rhea" id="RHEA:18965"/>
        <dbReference type="ChEBI" id="CHEBI:15377"/>
        <dbReference type="ChEBI" id="CHEBI:57308"/>
        <dbReference type="ChEBI" id="CHEBI:57845"/>
        <dbReference type="EC" id="4.2.1.75"/>
    </reaction>
</comment>
<evidence type="ECO:0000256" key="8">
    <source>
        <dbReference type="ARBA" id="ARBA00048617"/>
    </source>
</evidence>
<dbReference type="Proteomes" id="UP000194154">
    <property type="component" value="Chromosome"/>
</dbReference>
<sequence length="222" mass="25660">MKPVVLNTGSRNETYEGMTVLHKPLIKICALPLDETIRAQYDWLIFTSKNAVILFFEMYPDVKYKQVAAIGTKTKEALADMNIKVDYVPSRFQQEYFLEDMDTRFEDKTVCLPVSKKARPLMFETLKNIATVDKIELYEPQPYLDNVMCVHQMIQSGDIDWILFLSPSSVQAYFQHYTLSEGVRVMAIGQVTSETLQKYNVPHAISEKETLFAMYETIKKLD</sequence>
<dbReference type="KEGG" id="mcak:MCCS_17020"/>
<dbReference type="Pfam" id="PF02602">
    <property type="entry name" value="HEM4"/>
    <property type="match status" value="1"/>
</dbReference>
<dbReference type="GO" id="GO:0004852">
    <property type="term" value="F:uroporphyrinogen-III synthase activity"/>
    <property type="evidence" value="ECO:0007669"/>
    <property type="project" value="UniProtKB-UniRule"/>
</dbReference>
<keyword evidence="12" id="KW-1185">Reference proteome</keyword>
<dbReference type="InterPro" id="IPR003754">
    <property type="entry name" value="4pyrrol_synth_uPrphyn_synth"/>
</dbReference>
<reference evidence="11 12" key="1">
    <citation type="journal article" date="2017" name="Int. J. Syst. Evol. Microbiol.">
        <title>Macrococcus canis sp. nov., a skin bacterium associated with infections in dogs.</title>
        <authorList>
            <person name="Gobeli Brawand S."/>
            <person name="Cotting K."/>
            <person name="Gomez-Sanz E."/>
            <person name="Collaud A."/>
            <person name="Thomann A."/>
            <person name="Brodard I."/>
            <person name="Rodriguez-Campos S."/>
            <person name="Strauss C."/>
            <person name="Perreten V."/>
        </authorList>
    </citation>
    <scope>NUCLEOTIDE SEQUENCE [LARGE SCALE GENOMIC DNA]</scope>
    <source>
        <strain evidence="11 12">KM45013</strain>
    </source>
</reference>
<dbReference type="GO" id="GO:0006782">
    <property type="term" value="P:protoporphyrinogen IX biosynthetic process"/>
    <property type="evidence" value="ECO:0007669"/>
    <property type="project" value="UniProtKB-UniRule"/>
</dbReference>
<dbReference type="Gene3D" id="3.40.50.10090">
    <property type="match status" value="2"/>
</dbReference>
<name>A0A1W7ACJ5_9STAP</name>
<dbReference type="GeneID" id="35295804"/>
<keyword evidence="4 9" id="KW-0456">Lyase</keyword>
<comment type="similarity">
    <text evidence="2 9">Belongs to the uroporphyrinogen-III synthase family.</text>
</comment>
<evidence type="ECO:0000256" key="5">
    <source>
        <dbReference type="ARBA" id="ARBA00023244"/>
    </source>
</evidence>
<gene>
    <name evidence="11" type="ORF">MCCS_17020</name>
</gene>
<dbReference type="EMBL" id="CP021059">
    <property type="protein sequence ID" value="ARQ07338.1"/>
    <property type="molecule type" value="Genomic_DNA"/>
</dbReference>
<dbReference type="EC" id="4.2.1.75" evidence="3 9"/>
<evidence type="ECO:0000256" key="6">
    <source>
        <dbReference type="ARBA" id="ARBA00037589"/>
    </source>
</evidence>
<evidence type="ECO:0000256" key="3">
    <source>
        <dbReference type="ARBA" id="ARBA00013109"/>
    </source>
</evidence>
<dbReference type="PANTHER" id="PTHR38042">
    <property type="entry name" value="UROPORPHYRINOGEN-III SYNTHASE, CHLOROPLASTIC"/>
    <property type="match status" value="1"/>
</dbReference>
<accession>A0A1W7ACJ5</accession>
<dbReference type="InterPro" id="IPR036108">
    <property type="entry name" value="4pyrrol_syn_uPrphyn_synt_sf"/>
</dbReference>
<keyword evidence="5 9" id="KW-0627">Porphyrin biosynthesis</keyword>
<dbReference type="InterPro" id="IPR039793">
    <property type="entry name" value="UROS/Hem4"/>
</dbReference>
<proteinExistence type="inferred from homology"/>
<comment type="function">
    <text evidence="6 9">Catalyzes cyclization of the linear tetrapyrrole, hydroxymethylbilane, to the macrocyclic uroporphyrinogen III.</text>
</comment>
<comment type="pathway">
    <text evidence="1 9">Porphyrin-containing compound metabolism; protoporphyrin-IX biosynthesis; coproporphyrinogen-III from 5-aminolevulinate: step 3/4.</text>
</comment>
<dbReference type="SUPFAM" id="SSF69618">
    <property type="entry name" value="HemD-like"/>
    <property type="match status" value="1"/>
</dbReference>
<evidence type="ECO:0000256" key="1">
    <source>
        <dbReference type="ARBA" id="ARBA00004772"/>
    </source>
</evidence>